<reference evidence="3 4" key="1">
    <citation type="submission" date="2024-01" db="EMBL/GenBank/DDBJ databases">
        <title>A draft genome for the cacao thread blight pathogen Marasmiellus scandens.</title>
        <authorList>
            <person name="Baruah I.K."/>
            <person name="Leung J."/>
            <person name="Bukari Y."/>
            <person name="Amoako-Attah I."/>
            <person name="Meinhardt L.W."/>
            <person name="Bailey B.A."/>
            <person name="Cohen S.P."/>
        </authorList>
    </citation>
    <scope>NUCLEOTIDE SEQUENCE [LARGE SCALE GENOMIC DNA]</scope>
    <source>
        <strain evidence="3 4">GH-19</strain>
    </source>
</reference>
<keyword evidence="1" id="KW-0175">Coiled coil</keyword>
<feature type="region of interest" description="Disordered" evidence="2">
    <location>
        <begin position="89"/>
        <end position="150"/>
    </location>
</feature>
<feature type="compositionally biased region" description="Basic and acidic residues" evidence="2">
    <location>
        <begin position="24"/>
        <end position="48"/>
    </location>
</feature>
<accession>A0ABR1JG31</accession>
<comment type="caution">
    <text evidence="3">The sequence shown here is derived from an EMBL/GenBank/DDBJ whole genome shotgun (WGS) entry which is preliminary data.</text>
</comment>
<feature type="compositionally biased region" description="Polar residues" evidence="2">
    <location>
        <begin position="90"/>
        <end position="103"/>
    </location>
</feature>
<dbReference type="Proteomes" id="UP001498398">
    <property type="component" value="Unassembled WGS sequence"/>
</dbReference>
<evidence type="ECO:0000313" key="3">
    <source>
        <dbReference type="EMBL" id="KAK7457025.1"/>
    </source>
</evidence>
<feature type="compositionally biased region" description="Polar residues" evidence="2">
    <location>
        <begin position="110"/>
        <end position="124"/>
    </location>
</feature>
<feature type="coiled-coil region" evidence="1">
    <location>
        <begin position="203"/>
        <end position="253"/>
    </location>
</feature>
<sequence>MTLSSRLKPPFTGSIKAKLKKILKSSDQDDPRNSEDSSDTLKGREHRPSPLSTNVCIPATDHHTRPSIPPLFFDASSSTASLIAASSITCHPTDSGASTTSTSVRRHQHANTQSITSSPSSTLVPSEASYRSPLRPKHWLKPRPPPVPLPVLHSSRAINVNGNRSRSDSSTCSRVSELIANYEALAAQSSLEQQRTGSHTVRLNSSTALMEKEKEKLRRQQDQLRIRSLEKRIAELERECEEQRETIVELREENEVFYTRLCEVNRENKKLKKRVQSIPSPLLSSDDESEIDYGVETPGPSSSVFAFENGHQQPYDASMESIPQIPSETDSYYNRDRLTSNNTNSVDLETLRSDMLARPHGVFDWCSEDSGSSDSEDFYPDPDEPATP</sequence>
<dbReference type="EMBL" id="JBANRG010000020">
    <property type="protein sequence ID" value="KAK7457025.1"/>
    <property type="molecule type" value="Genomic_DNA"/>
</dbReference>
<feature type="region of interest" description="Disordered" evidence="2">
    <location>
        <begin position="22"/>
        <end position="61"/>
    </location>
</feature>
<gene>
    <name evidence="3" type="ORF">VKT23_010328</name>
</gene>
<feature type="compositionally biased region" description="Acidic residues" evidence="2">
    <location>
        <begin position="374"/>
        <end position="388"/>
    </location>
</feature>
<proteinExistence type="predicted"/>
<evidence type="ECO:0000256" key="1">
    <source>
        <dbReference type="SAM" id="Coils"/>
    </source>
</evidence>
<protein>
    <submittedName>
        <fullName evidence="3">Uncharacterized protein</fullName>
    </submittedName>
</protein>
<evidence type="ECO:0000256" key="2">
    <source>
        <dbReference type="SAM" id="MobiDB-lite"/>
    </source>
</evidence>
<organism evidence="3 4">
    <name type="scientific">Marasmiellus scandens</name>
    <dbReference type="NCBI Taxonomy" id="2682957"/>
    <lineage>
        <taxon>Eukaryota</taxon>
        <taxon>Fungi</taxon>
        <taxon>Dikarya</taxon>
        <taxon>Basidiomycota</taxon>
        <taxon>Agaricomycotina</taxon>
        <taxon>Agaricomycetes</taxon>
        <taxon>Agaricomycetidae</taxon>
        <taxon>Agaricales</taxon>
        <taxon>Marasmiineae</taxon>
        <taxon>Omphalotaceae</taxon>
        <taxon>Marasmiellus</taxon>
    </lineage>
</organism>
<keyword evidence="4" id="KW-1185">Reference proteome</keyword>
<evidence type="ECO:0000313" key="4">
    <source>
        <dbReference type="Proteomes" id="UP001498398"/>
    </source>
</evidence>
<name>A0ABR1JG31_9AGAR</name>
<feature type="region of interest" description="Disordered" evidence="2">
    <location>
        <begin position="362"/>
        <end position="388"/>
    </location>
</feature>
<feature type="region of interest" description="Disordered" evidence="2">
    <location>
        <begin position="317"/>
        <end position="345"/>
    </location>
</feature>